<dbReference type="Gene3D" id="1.25.40.10">
    <property type="entry name" value="Tetratricopeptide repeat domain"/>
    <property type="match status" value="2"/>
</dbReference>
<reference evidence="2" key="1">
    <citation type="submission" date="2015-05" db="EMBL/GenBank/DDBJ databases">
        <authorList>
            <person name="Fogelqvist Johan"/>
        </authorList>
    </citation>
    <scope>NUCLEOTIDE SEQUENCE [LARGE SCALE GENOMIC DNA]</scope>
</reference>
<dbReference type="InterPro" id="IPR011990">
    <property type="entry name" value="TPR-like_helical_dom_sf"/>
</dbReference>
<proteinExistence type="predicted"/>
<evidence type="ECO:0008006" key="3">
    <source>
        <dbReference type="Google" id="ProtNLM"/>
    </source>
</evidence>
<evidence type="ECO:0000313" key="2">
    <source>
        <dbReference type="Proteomes" id="UP000045706"/>
    </source>
</evidence>
<protein>
    <recommendedName>
        <fullName evidence="3">Pentacotripeptide-repeat region of PRORP domain-containing protein</fullName>
    </recommendedName>
</protein>
<dbReference type="PANTHER" id="PTHR47939:SF5">
    <property type="entry name" value="PENTACOTRIPEPTIDE-REPEAT REGION OF PRORP DOMAIN-CONTAINING PROTEIN"/>
    <property type="match status" value="1"/>
</dbReference>
<name>A0A0G4LH00_VERLO</name>
<gene>
    <name evidence="1" type="ORF">BN1723_012329</name>
</gene>
<dbReference type="PANTHER" id="PTHR47939">
    <property type="entry name" value="MEMBRANE-ASSOCIATED SALT-INDUCIBLE PROTEIN-LIKE"/>
    <property type="match status" value="1"/>
</dbReference>
<dbReference type="AlphaFoldDB" id="A0A0G4LH00"/>
<accession>A0A0G4LH00</accession>
<feature type="non-terminal residue" evidence="1">
    <location>
        <position position="1"/>
    </location>
</feature>
<sequence length="571" mass="63954">HSKSARLEQAQELKVDVDAAIVYGLVEAYCQNDRFHEAKLACISATRKGVQGDNAYFWNCLIKYQSHRRNLGGAYRTMDLMAEHGVKWNAATYDLALQSLLYTKQTDHAYQLLLSTLEDKSFPVNEQHFATVMSSALRTGQPRKVEAIRAAMEKKGYPMSMETSIATVDALLKQQSAAHRGEDGDVKRVALTPEKAHELGKSLVDYFQRVLQSQYKDPIIDSGSDRWMMRQPGDKSLIGSYARVVQRAMVVLAQSGDFASVHEILDLYSKAMLGGSNHTASTPLPLVDTMMLANFLDNKHDRVKEAWEVAWQKALAQGRPKTYEKPGILPSHRYDLCGPVHSMQRVLAAEKDHEGLINLVEKVTSAGAYRTMDLMAEHGVKWNAVTYDLALQSLLYTKQTDHAYQLLLSTLEDKSFPVNEQHFATVMSSALRTGQPRKVEAIRAAMEKKGYPMSMETSIATVDALLKQQSTAHRGEEGDVKRVALTPEKAHELGKSLVDYFQRVLQSQYKDPIMDSGSDRWMMRQPGDKNLIGSYARIVQRAMVVLAQSGDFASVHEILDLRHDDASKFPG</sequence>
<dbReference type="InterPro" id="IPR050667">
    <property type="entry name" value="PPR-containing_protein"/>
</dbReference>
<feature type="non-terminal residue" evidence="1">
    <location>
        <position position="571"/>
    </location>
</feature>
<evidence type="ECO:0000313" key="1">
    <source>
        <dbReference type="EMBL" id="CRK21302.1"/>
    </source>
</evidence>
<dbReference type="Proteomes" id="UP000045706">
    <property type="component" value="Unassembled WGS sequence"/>
</dbReference>
<dbReference type="EMBL" id="CVQI01011780">
    <property type="protein sequence ID" value="CRK21302.1"/>
    <property type="molecule type" value="Genomic_DNA"/>
</dbReference>
<organism evidence="1 2">
    <name type="scientific">Verticillium longisporum</name>
    <name type="common">Verticillium dahliae var. longisporum</name>
    <dbReference type="NCBI Taxonomy" id="100787"/>
    <lineage>
        <taxon>Eukaryota</taxon>
        <taxon>Fungi</taxon>
        <taxon>Dikarya</taxon>
        <taxon>Ascomycota</taxon>
        <taxon>Pezizomycotina</taxon>
        <taxon>Sordariomycetes</taxon>
        <taxon>Hypocreomycetidae</taxon>
        <taxon>Glomerellales</taxon>
        <taxon>Plectosphaerellaceae</taxon>
        <taxon>Verticillium</taxon>
    </lineage>
</organism>